<evidence type="ECO:0000256" key="2">
    <source>
        <dbReference type="SAM" id="Phobius"/>
    </source>
</evidence>
<feature type="transmembrane region" description="Helical" evidence="2">
    <location>
        <begin position="139"/>
        <end position="160"/>
    </location>
</feature>
<dbReference type="EMBL" id="JAUSUG010000006">
    <property type="protein sequence ID" value="MDQ0254563.1"/>
    <property type="molecule type" value="Genomic_DNA"/>
</dbReference>
<feature type="transmembrane region" description="Helical" evidence="2">
    <location>
        <begin position="102"/>
        <end position="119"/>
    </location>
</feature>
<feature type="transmembrane region" description="Helical" evidence="2">
    <location>
        <begin position="77"/>
        <end position="95"/>
    </location>
</feature>
<feature type="compositionally biased region" description="Basic and acidic residues" evidence="1">
    <location>
        <begin position="606"/>
        <end position="618"/>
    </location>
</feature>
<dbReference type="Gene3D" id="2.30.42.10">
    <property type="match status" value="1"/>
</dbReference>
<dbReference type="RefSeq" id="WP_307324677.1">
    <property type="nucleotide sequence ID" value="NZ_JAUSUG010000006.1"/>
</dbReference>
<dbReference type="Proteomes" id="UP001230005">
    <property type="component" value="Unassembled WGS sequence"/>
</dbReference>
<comment type="caution">
    <text evidence="3">The sequence shown here is derived from an EMBL/GenBank/DDBJ whole genome shotgun (WGS) entry which is preliminary data.</text>
</comment>
<keyword evidence="4" id="KW-1185">Reference proteome</keyword>
<sequence>MDVIALEIAKAFGRLWLHPLTYIFILTALWFGISRVKRERKDFHTRVHDVIHELTFPLAIGLIFGLILSVGLSVAGVQVPVGMMVLLVILWMLFLPFRNARLLSMTFIGSIALLIAYFLPEVHTNYALINSWIGDIRSINLQGFAWLLAALFITEGALVLRNGWKKTSPKLTTSKRGKTVGTHEGNRLWPVPIMLLFPVGAVSFDGWWPLFSTAGEGIGFMFVPFILGFTLTVQRDYPAEGINIFGKRLLLLGLFVVATAGLATYWAMLVPLVAAVGFLGRELIYIFHRSAEKRSTSLYTNRASGLTVLGILPFSTAEKMGIEVGEIVTKVNGWEVYSQRDLYEALQINPAFCKLEVVDRAGEVRFVQSSVYEGDHYHVGLLFVPDGDMTNNLSERGLRSSVVIHKDRAGDQLVEGKEDTFAPASEAVEQVKEEVAPTVESDHLQPVVENSGETVEDKVEKEGETIDLASIRQKYVKEAKIKQDKPVEKDLSPLKESTTSHEVEEEVAATATERMEASTMSEVNKLPDSTEEEVVETDEPKQAADPLDHQEADNNPTVKETKKNVEPEVEPYGQASGLSAFYEEFRKTATERTKWRPKLEEEEEDGDKKGKPQNRNEE</sequence>
<dbReference type="InterPro" id="IPR036034">
    <property type="entry name" value="PDZ_sf"/>
</dbReference>
<keyword evidence="2" id="KW-0472">Membrane</keyword>
<feature type="compositionally biased region" description="Basic and acidic residues" evidence="1">
    <location>
        <begin position="583"/>
        <end position="599"/>
    </location>
</feature>
<evidence type="ECO:0000313" key="3">
    <source>
        <dbReference type="EMBL" id="MDQ0254563.1"/>
    </source>
</evidence>
<accession>A0ABT9ZTK2</accession>
<evidence type="ECO:0008006" key="5">
    <source>
        <dbReference type="Google" id="ProtNLM"/>
    </source>
</evidence>
<proteinExistence type="predicted"/>
<feature type="transmembrane region" description="Helical" evidence="2">
    <location>
        <begin position="188"/>
        <end position="208"/>
    </location>
</feature>
<evidence type="ECO:0000313" key="4">
    <source>
        <dbReference type="Proteomes" id="UP001230005"/>
    </source>
</evidence>
<reference evidence="3 4" key="1">
    <citation type="submission" date="2023-07" db="EMBL/GenBank/DDBJ databases">
        <title>Genomic Encyclopedia of Type Strains, Phase IV (KMG-IV): sequencing the most valuable type-strain genomes for metagenomic binning, comparative biology and taxonomic classification.</title>
        <authorList>
            <person name="Goeker M."/>
        </authorList>
    </citation>
    <scope>NUCLEOTIDE SEQUENCE [LARGE SCALE GENOMIC DNA]</scope>
    <source>
        <strain evidence="3 4">DSM 9768</strain>
    </source>
</reference>
<gene>
    <name evidence="3" type="ORF">J2S74_001942</name>
</gene>
<dbReference type="SUPFAM" id="SSF50156">
    <property type="entry name" value="PDZ domain-like"/>
    <property type="match status" value="1"/>
</dbReference>
<organism evidence="3 4">
    <name type="scientific">Evansella vedderi</name>
    <dbReference type="NCBI Taxonomy" id="38282"/>
    <lineage>
        <taxon>Bacteria</taxon>
        <taxon>Bacillati</taxon>
        <taxon>Bacillota</taxon>
        <taxon>Bacilli</taxon>
        <taxon>Bacillales</taxon>
        <taxon>Bacillaceae</taxon>
        <taxon>Evansella</taxon>
    </lineage>
</organism>
<keyword evidence="2" id="KW-0812">Transmembrane</keyword>
<feature type="transmembrane region" description="Helical" evidence="2">
    <location>
        <begin position="54"/>
        <end position="71"/>
    </location>
</feature>
<evidence type="ECO:0000256" key="1">
    <source>
        <dbReference type="SAM" id="MobiDB-lite"/>
    </source>
</evidence>
<feature type="transmembrane region" description="Helical" evidence="2">
    <location>
        <begin position="15"/>
        <end position="33"/>
    </location>
</feature>
<feature type="transmembrane region" description="Helical" evidence="2">
    <location>
        <begin position="245"/>
        <end position="263"/>
    </location>
</feature>
<feature type="region of interest" description="Disordered" evidence="1">
    <location>
        <begin position="513"/>
        <end position="618"/>
    </location>
</feature>
<keyword evidence="2" id="KW-1133">Transmembrane helix</keyword>
<protein>
    <recommendedName>
        <fullName evidence="5">PDZ domain-containing protein</fullName>
    </recommendedName>
</protein>
<feature type="transmembrane region" description="Helical" evidence="2">
    <location>
        <begin position="214"/>
        <end position="233"/>
    </location>
</feature>
<name>A0ABT9ZTK2_9BACI</name>
<feature type="compositionally biased region" description="Basic and acidic residues" evidence="1">
    <location>
        <begin position="538"/>
        <end position="552"/>
    </location>
</feature>